<evidence type="ECO:0000313" key="3">
    <source>
        <dbReference type="Proteomes" id="UP000004995"/>
    </source>
</evidence>
<proteinExistence type="predicted"/>
<dbReference type="AlphaFoldDB" id="K3XPI3"/>
<dbReference type="PANTHER" id="PTHR34710:SF12">
    <property type="entry name" value="DIRIGENT PROTEIN"/>
    <property type="match status" value="1"/>
</dbReference>
<dbReference type="eggNOG" id="ENOG502R2I2">
    <property type="taxonomic scope" value="Eukaryota"/>
</dbReference>
<feature type="domain" description="DUF3615" evidence="1">
    <location>
        <begin position="35"/>
        <end position="155"/>
    </location>
</feature>
<reference evidence="3" key="1">
    <citation type="journal article" date="2012" name="Nat. Biotechnol.">
        <title>Reference genome sequence of the model plant Setaria.</title>
        <authorList>
            <person name="Bennetzen J.L."/>
            <person name="Schmutz J."/>
            <person name="Wang H."/>
            <person name="Percifield R."/>
            <person name="Hawkins J."/>
            <person name="Pontaroli A.C."/>
            <person name="Estep M."/>
            <person name="Feng L."/>
            <person name="Vaughn J.N."/>
            <person name="Grimwood J."/>
            <person name="Jenkins J."/>
            <person name="Barry K."/>
            <person name="Lindquist E."/>
            <person name="Hellsten U."/>
            <person name="Deshpande S."/>
            <person name="Wang X."/>
            <person name="Wu X."/>
            <person name="Mitros T."/>
            <person name="Triplett J."/>
            <person name="Yang X."/>
            <person name="Ye C.Y."/>
            <person name="Mauro-Herrera M."/>
            <person name="Wang L."/>
            <person name="Li P."/>
            <person name="Sharma M."/>
            <person name="Sharma R."/>
            <person name="Ronald P.C."/>
            <person name="Panaud O."/>
            <person name="Kellogg E.A."/>
            <person name="Brutnell T.P."/>
            <person name="Doust A.N."/>
            <person name="Tuskan G.A."/>
            <person name="Rokhsar D."/>
            <person name="Devos K.M."/>
        </authorList>
    </citation>
    <scope>NUCLEOTIDE SEQUENCE [LARGE SCALE GENOMIC DNA]</scope>
    <source>
        <strain evidence="3">cv. Yugu1</strain>
    </source>
</reference>
<evidence type="ECO:0000313" key="2">
    <source>
        <dbReference type="EnsemblPlants" id="KQL03827"/>
    </source>
</evidence>
<dbReference type="InParanoid" id="K3XPI3"/>
<dbReference type="OMA" id="ANMALAW"/>
<dbReference type="HOGENOM" id="CLU_1597383_0_0_1"/>
<protein>
    <recommendedName>
        <fullName evidence="1">DUF3615 domain-containing protein</fullName>
    </recommendedName>
</protein>
<dbReference type="Proteomes" id="UP000004995">
    <property type="component" value="Unassembled WGS sequence"/>
</dbReference>
<dbReference type="EnsemblPlants" id="KQL03827">
    <property type="protein sequence ID" value="KQL03827"/>
    <property type="gene ID" value="SETIT_003810mg"/>
</dbReference>
<accession>K3XPI3</accession>
<dbReference type="PANTHER" id="PTHR34710">
    <property type="entry name" value="OS03G0834100 PROTEIN"/>
    <property type="match status" value="1"/>
</dbReference>
<dbReference type="Gramene" id="KQL03827">
    <property type="protein sequence ID" value="KQL03827"/>
    <property type="gene ID" value="SETIT_003810mg"/>
</dbReference>
<reference evidence="2" key="2">
    <citation type="submission" date="2018-08" db="UniProtKB">
        <authorList>
            <consortium name="EnsemblPlants"/>
        </authorList>
    </citation>
    <scope>IDENTIFICATION</scope>
    <source>
        <strain evidence="2">Yugu1</strain>
    </source>
</reference>
<organism evidence="2 3">
    <name type="scientific">Setaria italica</name>
    <name type="common">Foxtail millet</name>
    <name type="synonym">Panicum italicum</name>
    <dbReference type="NCBI Taxonomy" id="4555"/>
    <lineage>
        <taxon>Eukaryota</taxon>
        <taxon>Viridiplantae</taxon>
        <taxon>Streptophyta</taxon>
        <taxon>Embryophyta</taxon>
        <taxon>Tracheophyta</taxon>
        <taxon>Spermatophyta</taxon>
        <taxon>Magnoliopsida</taxon>
        <taxon>Liliopsida</taxon>
        <taxon>Poales</taxon>
        <taxon>Poaceae</taxon>
        <taxon>PACMAD clade</taxon>
        <taxon>Panicoideae</taxon>
        <taxon>Panicodae</taxon>
        <taxon>Paniceae</taxon>
        <taxon>Cenchrinae</taxon>
        <taxon>Setaria</taxon>
    </lineage>
</organism>
<evidence type="ECO:0000259" key="1">
    <source>
        <dbReference type="Pfam" id="PF12274"/>
    </source>
</evidence>
<dbReference type="EMBL" id="AGNK02002802">
    <property type="status" value="NOT_ANNOTATED_CDS"/>
    <property type="molecule type" value="Genomic_DNA"/>
</dbReference>
<sequence>GSVDDLEAEYIENAFGWPIEKQIPVFRRLFKKRANMALVLYNKNHPDEQYQFIKVRLNEVYSFIEYRLQDPHHTHMNFMALDVKTGLEKTFFAELCMFNDVDDGNSGFVATACEIVDGNSAGGRRINHTFKDGKFPPDYYDGDNCYASAERIKHPPGAVYRAGHD</sequence>
<dbReference type="InterPro" id="IPR022059">
    <property type="entry name" value="DUF3615"/>
</dbReference>
<name>K3XPI3_SETIT</name>
<keyword evidence="3" id="KW-1185">Reference proteome</keyword>
<dbReference type="Pfam" id="PF12274">
    <property type="entry name" value="DUF3615"/>
    <property type="match status" value="1"/>
</dbReference>